<dbReference type="AlphaFoldDB" id="A0AAW2Y023"/>
<accession>A0AAW2Y023</accession>
<proteinExistence type="predicted"/>
<name>A0AAW2Y023_9LAMI</name>
<organism evidence="1">
    <name type="scientific">Sesamum latifolium</name>
    <dbReference type="NCBI Taxonomy" id="2727402"/>
    <lineage>
        <taxon>Eukaryota</taxon>
        <taxon>Viridiplantae</taxon>
        <taxon>Streptophyta</taxon>
        <taxon>Embryophyta</taxon>
        <taxon>Tracheophyta</taxon>
        <taxon>Spermatophyta</taxon>
        <taxon>Magnoliopsida</taxon>
        <taxon>eudicotyledons</taxon>
        <taxon>Gunneridae</taxon>
        <taxon>Pentapetalae</taxon>
        <taxon>asterids</taxon>
        <taxon>lamiids</taxon>
        <taxon>Lamiales</taxon>
        <taxon>Pedaliaceae</taxon>
        <taxon>Sesamum</taxon>
    </lineage>
</organism>
<comment type="caution">
    <text evidence="1">The sequence shown here is derived from an EMBL/GenBank/DDBJ whole genome shotgun (WGS) entry which is preliminary data.</text>
</comment>
<reference evidence="1" key="1">
    <citation type="submission" date="2020-06" db="EMBL/GenBank/DDBJ databases">
        <authorList>
            <person name="Li T."/>
            <person name="Hu X."/>
            <person name="Zhang T."/>
            <person name="Song X."/>
            <person name="Zhang H."/>
            <person name="Dai N."/>
            <person name="Sheng W."/>
            <person name="Hou X."/>
            <person name="Wei L."/>
        </authorList>
    </citation>
    <scope>NUCLEOTIDE SEQUENCE</scope>
    <source>
        <strain evidence="1">KEN1</strain>
        <tissue evidence="1">Leaf</tissue>
    </source>
</reference>
<sequence>MRAGAIDAICSHMAIVIIYCMVSSSPRDIPPEEVSKEVLSYGGSVRRLAGLEDLGAAAPLARGRGAPGTT</sequence>
<dbReference type="EMBL" id="JACGWN010000002">
    <property type="protein sequence ID" value="KAL0458852.1"/>
    <property type="molecule type" value="Genomic_DNA"/>
</dbReference>
<reference evidence="1" key="2">
    <citation type="journal article" date="2024" name="Plant">
        <title>Genomic evolution and insights into agronomic trait innovations of Sesamum species.</title>
        <authorList>
            <person name="Miao H."/>
            <person name="Wang L."/>
            <person name="Qu L."/>
            <person name="Liu H."/>
            <person name="Sun Y."/>
            <person name="Le M."/>
            <person name="Wang Q."/>
            <person name="Wei S."/>
            <person name="Zheng Y."/>
            <person name="Lin W."/>
            <person name="Duan Y."/>
            <person name="Cao H."/>
            <person name="Xiong S."/>
            <person name="Wang X."/>
            <person name="Wei L."/>
            <person name="Li C."/>
            <person name="Ma Q."/>
            <person name="Ju M."/>
            <person name="Zhao R."/>
            <person name="Li G."/>
            <person name="Mu C."/>
            <person name="Tian Q."/>
            <person name="Mei H."/>
            <person name="Zhang T."/>
            <person name="Gao T."/>
            <person name="Zhang H."/>
        </authorList>
    </citation>
    <scope>NUCLEOTIDE SEQUENCE</scope>
    <source>
        <strain evidence="1">KEN1</strain>
    </source>
</reference>
<evidence type="ECO:0000313" key="1">
    <source>
        <dbReference type="EMBL" id="KAL0458852.1"/>
    </source>
</evidence>
<protein>
    <submittedName>
        <fullName evidence="1">Uncharacterized protein</fullName>
    </submittedName>
</protein>
<gene>
    <name evidence="1" type="ORF">Slati_0512400</name>
</gene>